<dbReference type="Proteomes" id="UP000244092">
    <property type="component" value="Unassembled WGS sequence"/>
</dbReference>
<sequence>MTGYSPAFRPTGAALLSTIGAAVMDVILHLGAHRTGTTTFQHYMRDHADDLGQQGTGFWGPWRTRKSVFPGLFPGPAAANGRNRQAHAQGRVRVLAARAADLGLRDLLVSDENMIGTPRARLRAKILYPAIGERLARVSAAFGGKISRVVLCVRSPDLWWSSVAAMTVARGHPIPKPRTFEVISNRQRGWRDVITDLSCALPDAHIEVLPFETFAGRPDSLLEAAMGRAAPVDRNALWLNRSPDLPKLREVLAAQGADPAQLPEGPGRWHPFTPEQTARLAENYADDLHWLTAGADGLAHLTEDKIRTRAEKTLPPDQRTRGQAHDSGQGHIKGNMA</sequence>
<dbReference type="RefSeq" id="WP_231476755.1">
    <property type="nucleotide sequence ID" value="NZ_QBKU01000008.1"/>
</dbReference>
<evidence type="ECO:0000313" key="3">
    <source>
        <dbReference type="Proteomes" id="UP000244092"/>
    </source>
</evidence>
<name>A0A2T6CCK9_9RHOB</name>
<evidence type="ECO:0000313" key="2">
    <source>
        <dbReference type="EMBL" id="PTX73213.1"/>
    </source>
</evidence>
<accession>A0A2T6CCK9</accession>
<reference evidence="2 3" key="1">
    <citation type="submission" date="2018-04" db="EMBL/GenBank/DDBJ databases">
        <title>Genomic Encyclopedia of Archaeal and Bacterial Type Strains, Phase II (KMG-II): from individual species to whole genera.</title>
        <authorList>
            <person name="Goeker M."/>
        </authorList>
    </citation>
    <scope>NUCLEOTIDE SEQUENCE [LARGE SCALE GENOMIC DNA]</scope>
    <source>
        <strain evidence="2 3">DSM 12244</strain>
    </source>
</reference>
<comment type="caution">
    <text evidence="2">The sequence shown here is derived from an EMBL/GenBank/DDBJ whole genome shotgun (WGS) entry which is preliminary data.</text>
</comment>
<dbReference type="InterPro" id="IPR027417">
    <property type="entry name" value="P-loop_NTPase"/>
</dbReference>
<feature type="region of interest" description="Disordered" evidence="1">
    <location>
        <begin position="309"/>
        <end position="337"/>
    </location>
</feature>
<dbReference type="AlphaFoldDB" id="A0A2T6CCK9"/>
<gene>
    <name evidence="2" type="ORF">C8N31_108121</name>
</gene>
<proteinExistence type="predicted"/>
<dbReference type="SUPFAM" id="SSF52540">
    <property type="entry name" value="P-loop containing nucleoside triphosphate hydrolases"/>
    <property type="match status" value="1"/>
</dbReference>
<protein>
    <submittedName>
        <fullName evidence="2">Uncharacterized protein</fullName>
    </submittedName>
</protein>
<dbReference type="EMBL" id="QBKU01000008">
    <property type="protein sequence ID" value="PTX73213.1"/>
    <property type="molecule type" value="Genomic_DNA"/>
</dbReference>
<evidence type="ECO:0000256" key="1">
    <source>
        <dbReference type="SAM" id="MobiDB-lite"/>
    </source>
</evidence>
<feature type="compositionally biased region" description="Basic and acidic residues" evidence="1">
    <location>
        <begin position="309"/>
        <end position="324"/>
    </location>
</feature>
<organism evidence="2 3">
    <name type="scientific">Sulfitobacter mediterraneus</name>
    <dbReference type="NCBI Taxonomy" id="83219"/>
    <lineage>
        <taxon>Bacteria</taxon>
        <taxon>Pseudomonadati</taxon>
        <taxon>Pseudomonadota</taxon>
        <taxon>Alphaproteobacteria</taxon>
        <taxon>Rhodobacterales</taxon>
        <taxon>Roseobacteraceae</taxon>
        <taxon>Sulfitobacter</taxon>
    </lineage>
</organism>